<dbReference type="EMBL" id="KP796148">
    <property type="protein sequence ID" value="AKT72850.1"/>
    <property type="molecule type" value="Genomic_DNA"/>
</dbReference>
<proteinExistence type="predicted"/>
<evidence type="ECO:0000313" key="2">
    <source>
        <dbReference type="Proteomes" id="UP000118435"/>
    </source>
</evidence>
<accession>A0A0K1H0B9</accession>
<sequence>MYKPVTRYAEAQHMIDALTYPNANRVNVRLSEKQVLEISHYAKIRIVSSVTVREIVRASEARSSIFPPGTPHDDNGPAFVQIGTNSLDPVKLLKGKGSVYVTSRD</sequence>
<organism evidence="1 2">
    <name type="scientific">Cynomolgus macaque cytomegalovirus strain Mauritius</name>
    <dbReference type="NCBI Taxonomy" id="1690255"/>
    <lineage>
        <taxon>Viruses</taxon>
        <taxon>Duplodnaviria</taxon>
        <taxon>Heunggongvirae</taxon>
        <taxon>Peploviricota</taxon>
        <taxon>Herviviricetes</taxon>
        <taxon>Herpesvirales</taxon>
        <taxon>Orthoherpesviridae</taxon>
        <taxon>Betaherpesvirinae</taxon>
        <taxon>Cytomegalovirus</taxon>
        <taxon>Cytomegalovirus macacinebeta3</taxon>
    </lineage>
</organism>
<protein>
    <submittedName>
        <fullName evidence="1">Uncharacterized protein</fullName>
    </submittedName>
</protein>
<name>A0A0K1H0B9_9BETA</name>
<dbReference type="Proteomes" id="UP000118435">
    <property type="component" value="Segment"/>
</dbReference>
<gene>
    <name evidence="1" type="primary">Cy239</name>
</gene>
<evidence type="ECO:0000313" key="1">
    <source>
        <dbReference type="EMBL" id="AKT72850.1"/>
    </source>
</evidence>
<reference evidence="1 2" key="1">
    <citation type="journal article" date="2016" name="BMC Genomics">
        <title>A novel strain of cynomolgus macaque cytomegalovirus: implications for host-virus co-evolution.</title>
        <authorList>
            <person name="Russell J.N."/>
            <person name="Marsh A.K."/>
            <person name="Willer D.O."/>
            <person name="Ambagala A.P."/>
            <person name="Dzamba M."/>
            <person name="Chan J.K."/>
            <person name="Pilon R."/>
            <person name="Fournier J."/>
            <person name="Brudno M."/>
            <person name="Antony J.M."/>
            <person name="Sandstrom P."/>
            <person name="Evans B.J."/>
            <person name="MacDonald K.S."/>
        </authorList>
    </citation>
    <scope>NUCLEOTIDE SEQUENCE [LARGE SCALE GENOMIC DNA]</scope>
    <source>
        <strain evidence="1">Mauritius</strain>
    </source>
</reference>